<comment type="domain">
    <text evidence="10">Lacks alpha-helical transmembrane segments, suggesting that it resides in the membrane via beta-sheet conformations similar to those predicted for other outer membrane proteins and porin.</text>
</comment>
<dbReference type="GO" id="GO:0015914">
    <property type="term" value="P:phospholipid transport"/>
    <property type="evidence" value="ECO:0007669"/>
    <property type="project" value="TreeGrafter"/>
</dbReference>
<comment type="subcellular location">
    <subcellularLocation>
        <location evidence="1">Membrane</location>
    </subcellularLocation>
    <subcellularLocation>
        <location evidence="10">Mitochondrion outer membrane</location>
        <topology evidence="10">Multi-pass membrane protein</topology>
    </subcellularLocation>
    <text evidence="10">The ERMES/MDM complex localizes to a few discrete foci (around 10 per single cell), that represent mitochondria-endoplasmic reticulum junctions. These foci are often found next to mtDNA nucleoids.</text>
</comment>
<evidence type="ECO:0000313" key="13">
    <source>
        <dbReference type="EMBL" id="KAK4239781.1"/>
    </source>
</evidence>
<keyword evidence="7" id="KW-0446">Lipid-binding</keyword>
<evidence type="ECO:0000256" key="4">
    <source>
        <dbReference type="ARBA" id="ARBA00022692"/>
    </source>
</evidence>
<feature type="region of interest" description="Disordered" evidence="11">
    <location>
        <begin position="349"/>
        <end position="400"/>
    </location>
</feature>
<dbReference type="GO" id="GO:0007005">
    <property type="term" value="P:mitochondrion organization"/>
    <property type="evidence" value="ECO:0007669"/>
    <property type="project" value="InterPro"/>
</dbReference>
<dbReference type="GO" id="GO:0032865">
    <property type="term" value="C:ERMES complex"/>
    <property type="evidence" value="ECO:0007669"/>
    <property type="project" value="UniProtKB-UniRule"/>
</dbReference>
<evidence type="ECO:0000256" key="11">
    <source>
        <dbReference type="SAM" id="MobiDB-lite"/>
    </source>
</evidence>
<organism evidence="13 14">
    <name type="scientific">Achaetomium macrosporum</name>
    <dbReference type="NCBI Taxonomy" id="79813"/>
    <lineage>
        <taxon>Eukaryota</taxon>
        <taxon>Fungi</taxon>
        <taxon>Dikarya</taxon>
        <taxon>Ascomycota</taxon>
        <taxon>Pezizomycotina</taxon>
        <taxon>Sordariomycetes</taxon>
        <taxon>Sordariomycetidae</taxon>
        <taxon>Sordariales</taxon>
        <taxon>Chaetomiaceae</taxon>
        <taxon>Achaetomium</taxon>
    </lineage>
</organism>
<dbReference type="GO" id="GO:0008289">
    <property type="term" value="F:lipid binding"/>
    <property type="evidence" value="ECO:0007669"/>
    <property type="project" value="UniProtKB-KW"/>
</dbReference>
<comment type="subunit">
    <text evidence="10">Component of the ER-mitochondria encounter structure (ERMES) or MDM complex, composed of MMM1, MDM10, MDM12 and MDM34.</text>
</comment>
<dbReference type="InterPro" id="IPR058825">
    <property type="entry name" value="MDM34_N"/>
</dbReference>
<evidence type="ECO:0000259" key="12">
    <source>
        <dbReference type="PROSITE" id="PS51847"/>
    </source>
</evidence>
<keyword evidence="6" id="KW-0445">Lipid transport</keyword>
<keyword evidence="2" id="KW-0813">Transport</keyword>
<feature type="region of interest" description="Disordered" evidence="11">
    <location>
        <begin position="292"/>
        <end position="312"/>
    </location>
</feature>
<comment type="function">
    <text evidence="10">Component of the ERMES/MDM complex, which serves as a molecular tether to connect the endoplasmic reticulum (ER) and mitochondria. Components of this complex are involved in the control of mitochondrial shape and protein biogenesis, and function in nonvesicular lipid trafficking between the ER and mitochondria. MDM34 is required for the interaction of the ER-resident membrane protein MMM1 and the outer mitochondrial membrane-resident beta-barrel protein MDM10.</text>
</comment>
<evidence type="ECO:0000256" key="7">
    <source>
        <dbReference type="ARBA" id="ARBA00023121"/>
    </source>
</evidence>
<comment type="similarity">
    <text evidence="10">Belongs to the MDM34 family.</text>
</comment>
<keyword evidence="9 10" id="KW-0472">Membrane</keyword>
<evidence type="ECO:0000256" key="3">
    <source>
        <dbReference type="ARBA" id="ARBA00022452"/>
    </source>
</evidence>
<dbReference type="PANTHER" id="PTHR28185:SF1">
    <property type="entry name" value="MITOCHONDRIAL DISTRIBUTION AND MORPHOLOGY PROTEIN 34"/>
    <property type="match status" value="1"/>
</dbReference>
<evidence type="ECO:0000256" key="6">
    <source>
        <dbReference type="ARBA" id="ARBA00023055"/>
    </source>
</evidence>
<reference evidence="13" key="1">
    <citation type="journal article" date="2023" name="Mol. Phylogenet. Evol.">
        <title>Genome-scale phylogeny and comparative genomics of the fungal order Sordariales.</title>
        <authorList>
            <person name="Hensen N."/>
            <person name="Bonometti L."/>
            <person name="Westerberg I."/>
            <person name="Brannstrom I.O."/>
            <person name="Guillou S."/>
            <person name="Cros-Aarteil S."/>
            <person name="Calhoun S."/>
            <person name="Haridas S."/>
            <person name="Kuo A."/>
            <person name="Mondo S."/>
            <person name="Pangilinan J."/>
            <person name="Riley R."/>
            <person name="LaButti K."/>
            <person name="Andreopoulos B."/>
            <person name="Lipzen A."/>
            <person name="Chen C."/>
            <person name="Yan M."/>
            <person name="Daum C."/>
            <person name="Ng V."/>
            <person name="Clum A."/>
            <person name="Steindorff A."/>
            <person name="Ohm R.A."/>
            <person name="Martin F."/>
            <person name="Silar P."/>
            <person name="Natvig D.O."/>
            <person name="Lalanne C."/>
            <person name="Gautier V."/>
            <person name="Ament-Velasquez S.L."/>
            <person name="Kruys A."/>
            <person name="Hutchinson M.I."/>
            <person name="Powell A.J."/>
            <person name="Barry K."/>
            <person name="Miller A.N."/>
            <person name="Grigoriev I.V."/>
            <person name="Debuchy R."/>
            <person name="Gladieux P."/>
            <person name="Hiltunen Thoren M."/>
            <person name="Johannesson H."/>
        </authorList>
    </citation>
    <scope>NUCLEOTIDE SEQUENCE</scope>
    <source>
        <strain evidence="13">CBS 532.94</strain>
    </source>
</reference>
<evidence type="ECO:0000256" key="2">
    <source>
        <dbReference type="ARBA" id="ARBA00022448"/>
    </source>
</evidence>
<dbReference type="HAMAP" id="MF_03105">
    <property type="entry name" value="Mdm34"/>
    <property type="match status" value="1"/>
</dbReference>
<dbReference type="CDD" id="cd21673">
    <property type="entry name" value="SMP_Mdm34"/>
    <property type="match status" value="1"/>
</dbReference>
<evidence type="ECO:0000256" key="10">
    <source>
        <dbReference type="HAMAP-Rule" id="MF_03105"/>
    </source>
</evidence>
<gene>
    <name evidence="10" type="primary">MDM34</name>
    <name evidence="13" type="ORF">C8A03DRAFT_13852</name>
</gene>
<comment type="caution">
    <text evidence="13">The sequence shown here is derived from an EMBL/GenBank/DDBJ whole genome shotgun (WGS) entry which is preliminary data.</text>
</comment>
<keyword evidence="4 10" id="KW-0812">Transmembrane</keyword>
<sequence length="543" mass="59693">MAFNFNWSPLTADAEFYKRARDLLTTALNKSPKPPIIVDDIIVTEFNLGSVPPDLEILEIGDLAEDRFRGIFKMCYSGDAFLTLKTRVQANPLNTYLSAKPGFTSPQPLAAASSLTIPLQITLSEIKLSAFIILVFSKQKGLTIVFRNDPLESLKVSSTFDSIQFVRDYLQRTIEGKLRDLMMDELPAIIHRLSLQLWCPDQMAKEDEEPKEADEPGVNPLATPPLDAVDAHGHLLDPAAISELTLDGGPEAQLLFSQKTLRRLSDLTRSQVTSSLDTAAPRDVLFRAWAGQSDKADATNSPPLSTPNLARSSSYTSAHTYTFSDSVSQDHGSLPSRPSLVHLNSATAGLSLGSGRHNKAGRKKKTRVVNLRRKAGTEVSSEQGDETSETASIGVPMSEPVMPHPILEVPEEEPVSGKVRFSRSPDLGEQTRRASIMAERPKTPEAQMPAVGISDSATAPQPPIQLSEKPRSREVAKESGPVDSKADWRRSRPVSDTSSVILEQAWIMKMAGEIARRVYDEKTRNPTFWDDQDDTPPPAYEAR</sequence>
<dbReference type="InterPro" id="IPR027536">
    <property type="entry name" value="MDM34"/>
</dbReference>
<dbReference type="PANTHER" id="PTHR28185">
    <property type="entry name" value="MITOCHONDRIAL DISTRIBUTION AND MORPHOLOGY PROTEIN 34"/>
    <property type="match status" value="1"/>
</dbReference>
<evidence type="ECO:0000256" key="8">
    <source>
        <dbReference type="ARBA" id="ARBA00023128"/>
    </source>
</evidence>
<keyword evidence="14" id="KW-1185">Reference proteome</keyword>
<dbReference type="AlphaFoldDB" id="A0AAN7CCZ5"/>
<feature type="domain" description="SMP-LTD" evidence="12">
    <location>
        <begin position="1"/>
        <end position="208"/>
    </location>
</feature>
<feature type="region of interest" description="Disordered" evidence="11">
    <location>
        <begin position="522"/>
        <end position="543"/>
    </location>
</feature>
<feature type="compositionally biased region" description="Basic residues" evidence="11">
    <location>
        <begin position="356"/>
        <end position="374"/>
    </location>
</feature>
<dbReference type="EMBL" id="MU860055">
    <property type="protein sequence ID" value="KAK4239781.1"/>
    <property type="molecule type" value="Genomic_DNA"/>
</dbReference>
<keyword evidence="8 10" id="KW-0496">Mitochondrion</keyword>
<evidence type="ECO:0000313" key="14">
    <source>
        <dbReference type="Proteomes" id="UP001303760"/>
    </source>
</evidence>
<proteinExistence type="inferred from homology"/>
<reference evidence="13" key="2">
    <citation type="submission" date="2023-05" db="EMBL/GenBank/DDBJ databases">
        <authorList>
            <consortium name="Lawrence Berkeley National Laboratory"/>
            <person name="Steindorff A."/>
            <person name="Hensen N."/>
            <person name="Bonometti L."/>
            <person name="Westerberg I."/>
            <person name="Brannstrom I.O."/>
            <person name="Guillou S."/>
            <person name="Cros-Aarteil S."/>
            <person name="Calhoun S."/>
            <person name="Haridas S."/>
            <person name="Kuo A."/>
            <person name="Mondo S."/>
            <person name="Pangilinan J."/>
            <person name="Riley R."/>
            <person name="Labutti K."/>
            <person name="Andreopoulos B."/>
            <person name="Lipzen A."/>
            <person name="Chen C."/>
            <person name="Yanf M."/>
            <person name="Daum C."/>
            <person name="Ng V."/>
            <person name="Clum A."/>
            <person name="Ohm R."/>
            <person name="Martin F."/>
            <person name="Silar P."/>
            <person name="Natvig D."/>
            <person name="Lalanne C."/>
            <person name="Gautier V."/>
            <person name="Ament-Velasquez S.L."/>
            <person name="Kruys A."/>
            <person name="Hutchinson M.I."/>
            <person name="Powell A.J."/>
            <person name="Barry K."/>
            <person name="Miller A.N."/>
            <person name="Grigoriev I.V."/>
            <person name="Debuchy R."/>
            <person name="Gladieux P."/>
            <person name="Thoren M.H."/>
            <person name="Johannesson H."/>
        </authorList>
    </citation>
    <scope>NUCLEOTIDE SEQUENCE</scope>
    <source>
        <strain evidence="13">CBS 532.94</strain>
    </source>
</reference>
<keyword evidence="3 10" id="KW-1134">Transmembrane beta strand</keyword>
<name>A0AAN7CCZ5_9PEZI</name>
<dbReference type="GO" id="GO:1990456">
    <property type="term" value="P:mitochondrion-endoplasmic reticulum membrane tethering"/>
    <property type="evidence" value="ECO:0007669"/>
    <property type="project" value="TreeGrafter"/>
</dbReference>
<feature type="compositionally biased region" description="Polar residues" evidence="11">
    <location>
        <begin position="298"/>
        <end position="312"/>
    </location>
</feature>
<protein>
    <recommendedName>
        <fullName evidence="10">Mitochondrial distribution and morphology protein 34</fullName>
    </recommendedName>
</protein>
<keyword evidence="5 10" id="KW-1000">Mitochondrion outer membrane</keyword>
<feature type="compositionally biased region" description="Basic and acidic residues" evidence="11">
    <location>
        <begin position="468"/>
        <end position="477"/>
    </location>
</feature>
<dbReference type="PROSITE" id="PS51847">
    <property type="entry name" value="SMP"/>
    <property type="match status" value="1"/>
</dbReference>
<accession>A0AAN7CCZ5</accession>
<dbReference type="Pfam" id="PF26545">
    <property type="entry name" value="Mdm34_N"/>
    <property type="match status" value="1"/>
</dbReference>
<dbReference type="InterPro" id="IPR031468">
    <property type="entry name" value="SMP_LBD"/>
</dbReference>
<evidence type="ECO:0000256" key="1">
    <source>
        <dbReference type="ARBA" id="ARBA00004370"/>
    </source>
</evidence>
<evidence type="ECO:0000256" key="9">
    <source>
        <dbReference type="ARBA" id="ARBA00023136"/>
    </source>
</evidence>
<feature type="region of interest" description="Disordered" evidence="11">
    <location>
        <begin position="412"/>
        <end position="497"/>
    </location>
</feature>
<evidence type="ECO:0000256" key="5">
    <source>
        <dbReference type="ARBA" id="ARBA00022787"/>
    </source>
</evidence>
<dbReference type="Proteomes" id="UP001303760">
    <property type="component" value="Unassembled WGS sequence"/>
</dbReference>